<comment type="caution">
    <text evidence="1">The sequence shown here is derived from an EMBL/GenBank/DDBJ whole genome shotgun (WGS) entry which is preliminary data.</text>
</comment>
<feature type="non-terminal residue" evidence="1">
    <location>
        <position position="56"/>
    </location>
</feature>
<protein>
    <submittedName>
        <fullName evidence="1">DNA polymerase</fullName>
    </submittedName>
</protein>
<evidence type="ECO:0000313" key="1">
    <source>
        <dbReference type="EMBL" id="EFR98659.1"/>
    </source>
</evidence>
<dbReference type="Proteomes" id="UP000004302">
    <property type="component" value="Chromosome"/>
</dbReference>
<dbReference type="EMBL" id="ADXJ01001334">
    <property type="protein sequence ID" value="EFR98659.1"/>
    <property type="molecule type" value="Genomic_DNA"/>
</dbReference>
<name>E3ZUN8_LISSE</name>
<proteinExistence type="predicted"/>
<sequence length="56" mass="6260">MPGKYGHQICYEGVTDKGWRKQYTYGGKLVENIVQAIARDCLAVSLRRIEDAGIST</sequence>
<reference evidence="1" key="1">
    <citation type="journal article" date="2010" name="Microbiol. Resour. Announc.">
        <title>Comparative genomics of the bacterial genus Listeria: Genome evolution is characterized by limited gene acquisition and limited gene loss.</title>
        <authorList>
            <person name="den Bakker H.C."/>
            <person name="Cummings C.A."/>
            <person name="Ferreira V."/>
            <person name="Vatta P."/>
            <person name="Orsi R.H."/>
            <person name="Degoricija L."/>
            <person name="Barker M."/>
            <person name="Petrauskene O."/>
            <person name="Furtado M.R."/>
            <person name="Wiedmann M."/>
        </authorList>
    </citation>
    <scope>NUCLEOTIDE SEQUENCE [LARGE SCALE GENOMIC DNA]</scope>
    <source>
        <strain evidence="1">FSL N1-067</strain>
    </source>
</reference>
<dbReference type="HOGENOM" id="CLU_3037050_0_0_9"/>
<accession>E3ZUN8</accession>
<gene>
    <name evidence="1" type="ORF">NT03LS_3436</name>
</gene>
<organism evidence="1">
    <name type="scientific">Listeria seeligeri FSL N1-067</name>
    <dbReference type="NCBI Taxonomy" id="702453"/>
    <lineage>
        <taxon>Bacteria</taxon>
        <taxon>Bacillati</taxon>
        <taxon>Bacillota</taxon>
        <taxon>Bacilli</taxon>
        <taxon>Bacillales</taxon>
        <taxon>Listeriaceae</taxon>
        <taxon>Listeria</taxon>
    </lineage>
</organism>
<dbReference type="AlphaFoldDB" id="E3ZUN8"/>